<proteinExistence type="inferred from homology"/>
<dbReference type="RefSeq" id="WP_191207427.1">
    <property type="nucleotide sequence ID" value="NZ_BAABKL010000025.1"/>
</dbReference>
<feature type="region of interest" description="Disordered" evidence="2">
    <location>
        <begin position="29"/>
        <end position="48"/>
    </location>
</feature>
<feature type="chain" id="PRO_5039299770" evidence="3">
    <location>
        <begin position="26"/>
        <end position="389"/>
    </location>
</feature>
<evidence type="ECO:0000256" key="2">
    <source>
        <dbReference type="SAM" id="MobiDB-lite"/>
    </source>
</evidence>
<dbReference type="EMBL" id="JACXYU010000001">
    <property type="protein sequence ID" value="MBD3930118.1"/>
    <property type="molecule type" value="Genomic_DNA"/>
</dbReference>
<comment type="caution">
    <text evidence="5">The sequence shown here is derived from an EMBL/GenBank/DDBJ whole genome shotgun (WGS) entry which is preliminary data.</text>
</comment>
<evidence type="ECO:0000313" key="5">
    <source>
        <dbReference type="EMBL" id="MBD3930118.1"/>
    </source>
</evidence>
<dbReference type="PANTHER" id="PTHR33393:SF13">
    <property type="entry name" value="PGA BIOSYNTHESIS PROTEIN CAPA"/>
    <property type="match status" value="1"/>
</dbReference>
<organism evidence="5 6">
    <name type="scientific">Streptomyces chumphonensis</name>
    <dbReference type="NCBI Taxonomy" id="1214925"/>
    <lineage>
        <taxon>Bacteria</taxon>
        <taxon>Bacillati</taxon>
        <taxon>Actinomycetota</taxon>
        <taxon>Actinomycetes</taxon>
        <taxon>Kitasatosporales</taxon>
        <taxon>Streptomycetaceae</taxon>
        <taxon>Streptomyces</taxon>
    </lineage>
</organism>
<name>A0A927I9W7_9ACTN</name>
<feature type="signal peptide" evidence="3">
    <location>
        <begin position="1"/>
        <end position="25"/>
    </location>
</feature>
<feature type="domain" description="Capsule synthesis protein CapA" evidence="4">
    <location>
        <begin position="52"/>
        <end position="303"/>
    </location>
</feature>
<dbReference type="InterPro" id="IPR019079">
    <property type="entry name" value="Capsule_synth_CapA"/>
</dbReference>
<dbReference type="SUPFAM" id="SSF56300">
    <property type="entry name" value="Metallo-dependent phosphatases"/>
    <property type="match status" value="1"/>
</dbReference>
<dbReference type="InterPro" id="IPR052169">
    <property type="entry name" value="CW_Biosynth-Accessory"/>
</dbReference>
<comment type="similarity">
    <text evidence="1">Belongs to the CapA family.</text>
</comment>
<dbReference type="SMART" id="SM00854">
    <property type="entry name" value="PGA_cap"/>
    <property type="match status" value="1"/>
</dbReference>
<protein>
    <submittedName>
        <fullName evidence="5">CapA family protein</fullName>
    </submittedName>
</protein>
<sequence length="389" mass="41059">MRHHTRHRAATVPLALALLVPLAGCGGGSAEPSAPANGRTPASATDARKPFTLVATGDILSHDSVIRQAAADADAGGGHDFRRMLAGAEPVVAGADLAICHLETVLGADDGPFSGYPMFRTPPQVAQAIAETGYDSCSTASNHTLDAGADGVTRTLEALDAAGVRHVGSARSAAERDRPALMAAGGAQVAQLAYTYGTNGIPVPEDRPHLVNLTDPERIIADARAARKAGADVVVVSMHWGTEYQEAPDDRQLALAEELTAARTDGRRAIDLLLGTHVHVPQPYEKVNGTWVVYGMGDQVAGVMNDPRGQMGSAARFTFVPPRREGGAWRVRTAEFVPHVMDNDPLRVVNLPRALGERPDHAPYTRALDVIRDAALSRGAEEDGLRMGR</sequence>
<evidence type="ECO:0000256" key="3">
    <source>
        <dbReference type="SAM" id="SignalP"/>
    </source>
</evidence>
<dbReference type="Pfam" id="PF09587">
    <property type="entry name" value="PGA_cap"/>
    <property type="match status" value="1"/>
</dbReference>
<dbReference type="Proteomes" id="UP000632289">
    <property type="component" value="Unassembled WGS sequence"/>
</dbReference>
<dbReference type="CDD" id="cd07381">
    <property type="entry name" value="MPP_CapA"/>
    <property type="match status" value="1"/>
</dbReference>
<keyword evidence="6" id="KW-1185">Reference proteome</keyword>
<dbReference type="AlphaFoldDB" id="A0A927I9W7"/>
<reference evidence="5" key="1">
    <citation type="submission" date="2020-09" db="EMBL/GenBank/DDBJ databases">
        <title>Secondary metabolite and genome analysis of marine Streptomyces chumphonensis KK1-2T.</title>
        <authorList>
            <person name="Phongsopitanun W."/>
            <person name="Kanchanasin P."/>
            <person name="Pittayakhajonwut P."/>
            <person name="Suwanborirux K."/>
            <person name="Tanasupawat S."/>
        </authorList>
    </citation>
    <scope>NUCLEOTIDE SEQUENCE</scope>
    <source>
        <strain evidence="5">KK1-2</strain>
    </source>
</reference>
<dbReference type="InterPro" id="IPR029052">
    <property type="entry name" value="Metallo-depent_PP-like"/>
</dbReference>
<gene>
    <name evidence="5" type="ORF">IF129_00825</name>
</gene>
<accession>A0A927I9W7</accession>
<evidence type="ECO:0000259" key="4">
    <source>
        <dbReference type="SMART" id="SM00854"/>
    </source>
</evidence>
<evidence type="ECO:0000256" key="1">
    <source>
        <dbReference type="ARBA" id="ARBA00005662"/>
    </source>
</evidence>
<dbReference type="Gene3D" id="3.60.21.10">
    <property type="match status" value="1"/>
</dbReference>
<dbReference type="PANTHER" id="PTHR33393">
    <property type="entry name" value="POLYGLUTAMINE SYNTHESIS ACCESSORY PROTEIN RV0574C-RELATED"/>
    <property type="match status" value="1"/>
</dbReference>
<evidence type="ECO:0000313" key="6">
    <source>
        <dbReference type="Proteomes" id="UP000632289"/>
    </source>
</evidence>
<keyword evidence="3" id="KW-0732">Signal</keyword>